<feature type="compositionally biased region" description="Polar residues" evidence="4">
    <location>
        <begin position="302"/>
        <end position="328"/>
    </location>
</feature>
<feature type="domain" description="Zinc finger PHD-type" evidence="5">
    <location>
        <begin position="168"/>
        <end position="218"/>
    </location>
</feature>
<gene>
    <name evidence="6" type="ORF">ECRASSUSDP1_LOCUS4760</name>
</gene>
<dbReference type="EMBL" id="CAMPGE010004574">
    <property type="protein sequence ID" value="CAI2363424.1"/>
    <property type="molecule type" value="Genomic_DNA"/>
</dbReference>
<dbReference type="AlphaFoldDB" id="A0AAD1UDI9"/>
<sequence>MEPLGLKQEKEAIDLGSKERKAVKIEVKVEVKEEDHLAKNVQNLENMKEDAKKKIVEKPRPCKEDLAPTKLDQDTKKEAKQEVIEDAPKDLIKSKQKEILTFKEFYQCLDIELEDEGACSICEKPDAKVICKLGCKRKFHVICLENVLIQNINNTEISCENCILMQHPCGICGKLSIASPSNFKRCQKDDCPYYYHTKCLTELQISRPDLPPGCPAHYCSSSLAPLDPSAPDIIHCIRGPTKYHPNSKPPKNLKFITKTEVVSPQYLLTPPKPNLEGPQAEFGTFTNPPIRVRNNEILQNFSKNNFSEPSSNINQLLRSPKRQPTNKEPSVKEEVKNQGSPTPCLTTISKPPPKTGTINPVDDHSELLKSIPPALIPQDFDISKSITQITQQLSVAVAQGSQILANTKGISITQRRSSSNFFTKYRIDGHGFSSCGRRLNSDEIYAQWLLNPPKSMYILSQKNLVATLEKLNEKPTRPVQEENLETKKPLSGLKRTAKMVSKLFKGQEIRSKIQKRSEDMYKELEDHLLAPAAPLKPVFNQESIYKK</sequence>
<reference evidence="6" key="1">
    <citation type="submission" date="2023-07" db="EMBL/GenBank/DDBJ databases">
        <authorList>
            <consortium name="AG Swart"/>
            <person name="Singh M."/>
            <person name="Singh A."/>
            <person name="Seah K."/>
            <person name="Emmerich C."/>
        </authorList>
    </citation>
    <scope>NUCLEOTIDE SEQUENCE</scope>
    <source>
        <strain evidence="6">DP1</strain>
    </source>
</reference>
<dbReference type="PANTHER" id="PTHR46235">
    <property type="entry name" value="PHD FINGER-CONTAINING PROTEIN DDB_G0268158"/>
    <property type="match status" value="1"/>
</dbReference>
<dbReference type="InterPro" id="IPR013083">
    <property type="entry name" value="Znf_RING/FYVE/PHD"/>
</dbReference>
<keyword evidence="2" id="KW-0863">Zinc-finger</keyword>
<keyword evidence="7" id="KW-1185">Reference proteome</keyword>
<dbReference type="SMART" id="SM00249">
    <property type="entry name" value="PHD"/>
    <property type="match status" value="2"/>
</dbReference>
<dbReference type="InterPro" id="IPR019786">
    <property type="entry name" value="Zinc_finger_PHD-type_CS"/>
</dbReference>
<feature type="compositionally biased region" description="Polar residues" evidence="4">
    <location>
        <begin position="337"/>
        <end position="349"/>
    </location>
</feature>
<protein>
    <recommendedName>
        <fullName evidence="5">Zinc finger PHD-type domain-containing protein</fullName>
    </recommendedName>
</protein>
<evidence type="ECO:0000256" key="2">
    <source>
        <dbReference type="ARBA" id="ARBA00022771"/>
    </source>
</evidence>
<evidence type="ECO:0000259" key="5">
    <source>
        <dbReference type="SMART" id="SM00249"/>
    </source>
</evidence>
<keyword evidence="3" id="KW-0862">Zinc</keyword>
<dbReference type="InterPro" id="IPR001965">
    <property type="entry name" value="Znf_PHD"/>
</dbReference>
<evidence type="ECO:0000256" key="1">
    <source>
        <dbReference type="ARBA" id="ARBA00022723"/>
    </source>
</evidence>
<dbReference type="GO" id="GO:0008270">
    <property type="term" value="F:zinc ion binding"/>
    <property type="evidence" value="ECO:0007669"/>
    <property type="project" value="UniProtKB-KW"/>
</dbReference>
<organism evidence="6 7">
    <name type="scientific">Euplotes crassus</name>
    <dbReference type="NCBI Taxonomy" id="5936"/>
    <lineage>
        <taxon>Eukaryota</taxon>
        <taxon>Sar</taxon>
        <taxon>Alveolata</taxon>
        <taxon>Ciliophora</taxon>
        <taxon>Intramacronucleata</taxon>
        <taxon>Spirotrichea</taxon>
        <taxon>Hypotrichia</taxon>
        <taxon>Euplotida</taxon>
        <taxon>Euplotidae</taxon>
        <taxon>Moneuplotes</taxon>
    </lineage>
</organism>
<accession>A0AAD1UDI9</accession>
<name>A0AAD1UDI9_EUPCR</name>
<evidence type="ECO:0000313" key="6">
    <source>
        <dbReference type="EMBL" id="CAI2363424.1"/>
    </source>
</evidence>
<feature type="region of interest" description="Disordered" evidence="4">
    <location>
        <begin position="302"/>
        <end position="355"/>
    </location>
</feature>
<dbReference type="Proteomes" id="UP001295684">
    <property type="component" value="Unassembled WGS sequence"/>
</dbReference>
<keyword evidence="1" id="KW-0479">Metal-binding</keyword>
<feature type="domain" description="Zinc finger PHD-type" evidence="5">
    <location>
        <begin position="118"/>
        <end position="163"/>
    </location>
</feature>
<evidence type="ECO:0000256" key="4">
    <source>
        <dbReference type="SAM" id="MobiDB-lite"/>
    </source>
</evidence>
<dbReference type="InterPro" id="IPR055198">
    <property type="entry name" value="NSD_PHD"/>
</dbReference>
<dbReference type="PROSITE" id="PS01359">
    <property type="entry name" value="ZF_PHD_1"/>
    <property type="match status" value="1"/>
</dbReference>
<evidence type="ECO:0000256" key="3">
    <source>
        <dbReference type="ARBA" id="ARBA00022833"/>
    </source>
</evidence>
<comment type="caution">
    <text evidence="6">The sequence shown here is derived from an EMBL/GenBank/DDBJ whole genome shotgun (WGS) entry which is preliminary data.</text>
</comment>
<evidence type="ECO:0000313" key="7">
    <source>
        <dbReference type="Proteomes" id="UP001295684"/>
    </source>
</evidence>
<dbReference type="PANTHER" id="PTHR46235:SF3">
    <property type="entry name" value="PHD FINGER-CONTAINING PROTEIN DDB_G0268158"/>
    <property type="match status" value="1"/>
</dbReference>
<proteinExistence type="predicted"/>
<dbReference type="Gene3D" id="3.30.40.10">
    <property type="entry name" value="Zinc/RING finger domain, C3HC4 (zinc finger)"/>
    <property type="match status" value="2"/>
</dbReference>
<dbReference type="Pfam" id="PF22908">
    <property type="entry name" value="PHD_NSD"/>
    <property type="match status" value="1"/>
</dbReference>